<keyword evidence="4 10" id="KW-0808">Transferase</keyword>
<dbReference type="RefSeq" id="WP_090756539.1">
    <property type="nucleotide sequence ID" value="NZ_FNGE01000011.1"/>
</dbReference>
<dbReference type="NCBIfam" id="NF002049">
    <property type="entry name" value="PRK00881.1"/>
    <property type="match status" value="1"/>
</dbReference>
<dbReference type="PANTHER" id="PTHR11692">
    <property type="entry name" value="BIFUNCTIONAL PURINE BIOSYNTHESIS PROTEIN PURH"/>
    <property type="match status" value="1"/>
</dbReference>
<dbReference type="OrthoDB" id="9802065at2"/>
<evidence type="ECO:0000313" key="13">
    <source>
        <dbReference type="Proteomes" id="UP000199555"/>
    </source>
</evidence>
<dbReference type="PANTHER" id="PTHR11692:SF0">
    <property type="entry name" value="BIFUNCTIONAL PURINE BIOSYNTHESIS PROTEIN ATIC"/>
    <property type="match status" value="1"/>
</dbReference>
<dbReference type="SUPFAM" id="SSF53927">
    <property type="entry name" value="Cytidine deaminase-like"/>
    <property type="match status" value="1"/>
</dbReference>
<evidence type="ECO:0000256" key="6">
    <source>
        <dbReference type="ARBA" id="ARBA00022801"/>
    </source>
</evidence>
<dbReference type="Pfam" id="PF02142">
    <property type="entry name" value="MGS"/>
    <property type="match status" value="1"/>
</dbReference>
<dbReference type="HAMAP" id="MF_00139">
    <property type="entry name" value="PurH"/>
    <property type="match status" value="1"/>
</dbReference>
<dbReference type="NCBIfam" id="TIGR00355">
    <property type="entry name" value="purH"/>
    <property type="match status" value="1"/>
</dbReference>
<comment type="catalytic activity">
    <reaction evidence="8 10">
        <text>(6R)-10-formyltetrahydrofolate + 5-amino-1-(5-phospho-beta-D-ribosyl)imidazole-4-carboxamide = 5-formamido-1-(5-phospho-D-ribosyl)imidazole-4-carboxamide + (6S)-5,6,7,8-tetrahydrofolate</text>
        <dbReference type="Rhea" id="RHEA:22192"/>
        <dbReference type="ChEBI" id="CHEBI:57453"/>
        <dbReference type="ChEBI" id="CHEBI:58467"/>
        <dbReference type="ChEBI" id="CHEBI:58475"/>
        <dbReference type="ChEBI" id="CHEBI:195366"/>
        <dbReference type="EC" id="2.1.2.3"/>
    </reaction>
</comment>
<evidence type="ECO:0000259" key="11">
    <source>
        <dbReference type="PROSITE" id="PS51855"/>
    </source>
</evidence>
<dbReference type="PROSITE" id="PS51855">
    <property type="entry name" value="MGS"/>
    <property type="match status" value="1"/>
</dbReference>
<keyword evidence="13" id="KW-1185">Reference proteome</keyword>
<comment type="catalytic activity">
    <reaction evidence="9 10">
        <text>IMP + H2O = 5-formamido-1-(5-phospho-D-ribosyl)imidazole-4-carboxamide</text>
        <dbReference type="Rhea" id="RHEA:18445"/>
        <dbReference type="ChEBI" id="CHEBI:15377"/>
        <dbReference type="ChEBI" id="CHEBI:58053"/>
        <dbReference type="ChEBI" id="CHEBI:58467"/>
        <dbReference type="EC" id="3.5.4.10"/>
    </reaction>
</comment>
<accession>A0A1G9KD92</accession>
<dbReference type="CDD" id="cd01421">
    <property type="entry name" value="IMPCH"/>
    <property type="match status" value="1"/>
</dbReference>
<name>A0A1G9KD92_9RHOB</name>
<evidence type="ECO:0000256" key="5">
    <source>
        <dbReference type="ARBA" id="ARBA00022755"/>
    </source>
</evidence>
<dbReference type="Pfam" id="PF01808">
    <property type="entry name" value="AICARFT_IMPCHas"/>
    <property type="match status" value="1"/>
</dbReference>
<evidence type="ECO:0000256" key="2">
    <source>
        <dbReference type="ARBA" id="ARBA00004954"/>
    </source>
</evidence>
<keyword evidence="6 10" id="KW-0378">Hydrolase</keyword>
<dbReference type="UniPathway" id="UPA00074">
    <property type="reaction ID" value="UER00133"/>
</dbReference>
<keyword evidence="5 10" id="KW-0658">Purine biosynthesis</keyword>
<sequence>MTDRIDLRRALISVSDKQGLVDFAKALASRGVELLSTGGTAKALRDAGLDVRDVADVTGFPEMMDGRVKTLHPAVHGGLLALRDNAEHRASMEEHGVAPIDLLVVNLYPFEETVAKGAAYDDCIENIDIGGPAMIRAAAKNHAYVTTVVDVQDYDAVLAELDANGGATTLPFRKRMAQAAYARTAAYDAAVSTWMAQAIGEETPRRRAFAGTLAQSLRYGENPHQAAAFYTDGSARPGVATARQWQGKELSYNNINDTDAAFELVAEFTEGPAVAIIKHANPCGVARAETLEQAYRRAFDCDRTSAFGGIVALNGRLDAPTARAIAEIFTEVVIAPEADDEAREIFAAKKNLRLLTTGGLPDARAGGLTFRQVAGGFLVQTRDNGHVTQADLRVVTKRQPSEAELADLMFAWTVAKHVKSNAIVYARDRATVGIGAGQMSRVDSTRIGRRKSEDMAEALGLAAPLTEGAAVASDAFFPFADGIEALAAAGARAVIQPGGSMRDEEVIAAADRLGLAMVFTGQRHFRH</sequence>
<evidence type="ECO:0000256" key="7">
    <source>
        <dbReference type="ARBA" id="ARBA00023268"/>
    </source>
</evidence>
<evidence type="ECO:0000256" key="9">
    <source>
        <dbReference type="ARBA" id="ARBA00050687"/>
    </source>
</evidence>
<evidence type="ECO:0000256" key="4">
    <source>
        <dbReference type="ARBA" id="ARBA00022679"/>
    </source>
</evidence>
<dbReference type="EC" id="2.1.2.3" evidence="10"/>
<dbReference type="InterPro" id="IPR016193">
    <property type="entry name" value="Cytidine_deaminase-like"/>
</dbReference>
<dbReference type="FunFam" id="3.40.140.20:FF:000002">
    <property type="entry name" value="Bifunctional purine biosynthesis protein PurH"/>
    <property type="match status" value="1"/>
</dbReference>
<dbReference type="Gene3D" id="3.40.50.1380">
    <property type="entry name" value="Methylglyoxal synthase-like domain"/>
    <property type="match status" value="1"/>
</dbReference>
<dbReference type="GO" id="GO:0006189">
    <property type="term" value="P:'de novo' IMP biosynthetic process"/>
    <property type="evidence" value="ECO:0007669"/>
    <property type="project" value="UniProtKB-UniRule"/>
</dbReference>
<organism evidence="12 13">
    <name type="scientific">Paracoccus chinensis</name>
    <dbReference type="NCBI Taxonomy" id="525640"/>
    <lineage>
        <taxon>Bacteria</taxon>
        <taxon>Pseudomonadati</taxon>
        <taxon>Pseudomonadota</taxon>
        <taxon>Alphaproteobacteria</taxon>
        <taxon>Rhodobacterales</taxon>
        <taxon>Paracoccaceae</taxon>
        <taxon>Paracoccus</taxon>
    </lineage>
</organism>
<keyword evidence="7 10" id="KW-0511">Multifunctional enzyme</keyword>
<dbReference type="InterPro" id="IPR002695">
    <property type="entry name" value="PurH-like"/>
</dbReference>
<dbReference type="FunFam" id="3.40.50.1380:FF:000001">
    <property type="entry name" value="Bifunctional purine biosynthesis protein PurH"/>
    <property type="match status" value="1"/>
</dbReference>
<evidence type="ECO:0000256" key="1">
    <source>
        <dbReference type="ARBA" id="ARBA00004844"/>
    </source>
</evidence>
<comment type="domain">
    <text evidence="10">The IMP cyclohydrolase activity resides in the N-terminal region.</text>
</comment>
<comment type="pathway">
    <text evidence="1 10">Purine metabolism; IMP biosynthesis via de novo pathway; IMP from 5-formamido-1-(5-phospho-D-ribosyl)imidazole-4-carboxamide: step 1/1.</text>
</comment>
<dbReference type="SUPFAM" id="SSF52335">
    <property type="entry name" value="Methylglyoxal synthase-like"/>
    <property type="match status" value="1"/>
</dbReference>
<evidence type="ECO:0000256" key="10">
    <source>
        <dbReference type="HAMAP-Rule" id="MF_00139"/>
    </source>
</evidence>
<dbReference type="InterPro" id="IPR036914">
    <property type="entry name" value="MGS-like_dom_sf"/>
</dbReference>
<dbReference type="AlphaFoldDB" id="A0A1G9KD92"/>
<dbReference type="InterPro" id="IPR011607">
    <property type="entry name" value="MGS-like_dom"/>
</dbReference>
<gene>
    <name evidence="10" type="primary">purH</name>
    <name evidence="12" type="ORF">SAMN04487971_11196</name>
</gene>
<evidence type="ECO:0000256" key="8">
    <source>
        <dbReference type="ARBA" id="ARBA00050488"/>
    </source>
</evidence>
<dbReference type="SMART" id="SM00851">
    <property type="entry name" value="MGS"/>
    <property type="match status" value="1"/>
</dbReference>
<dbReference type="InterPro" id="IPR024051">
    <property type="entry name" value="AICAR_Tfase_dup_dom_sf"/>
</dbReference>
<feature type="domain" description="MGS-like" evidence="11">
    <location>
        <begin position="1"/>
        <end position="149"/>
    </location>
</feature>
<dbReference type="EC" id="3.5.4.10" evidence="10"/>
<dbReference type="GO" id="GO:0004643">
    <property type="term" value="F:phosphoribosylaminoimidazolecarboxamide formyltransferase activity"/>
    <property type="evidence" value="ECO:0007669"/>
    <property type="project" value="UniProtKB-UniRule"/>
</dbReference>
<dbReference type="GO" id="GO:0005829">
    <property type="term" value="C:cytosol"/>
    <property type="evidence" value="ECO:0007669"/>
    <property type="project" value="TreeGrafter"/>
</dbReference>
<protein>
    <recommendedName>
        <fullName evidence="10">Bifunctional purine biosynthesis protein PurH</fullName>
    </recommendedName>
    <domain>
        <recommendedName>
            <fullName evidence="10">Phosphoribosylaminoimidazolecarboxamide formyltransferase</fullName>
            <ecNumber evidence="10">2.1.2.3</ecNumber>
        </recommendedName>
        <alternativeName>
            <fullName evidence="10">AICAR transformylase</fullName>
        </alternativeName>
    </domain>
    <domain>
        <recommendedName>
            <fullName evidence="10">IMP cyclohydrolase</fullName>
            <ecNumber evidence="10">3.5.4.10</ecNumber>
        </recommendedName>
        <alternativeName>
            <fullName evidence="10">ATIC</fullName>
        </alternativeName>
        <alternativeName>
            <fullName evidence="10">IMP synthase</fullName>
        </alternativeName>
        <alternativeName>
            <fullName evidence="10">Inosinicase</fullName>
        </alternativeName>
    </domain>
</protein>
<dbReference type="SMART" id="SM00798">
    <property type="entry name" value="AICARFT_IMPCHas"/>
    <property type="match status" value="1"/>
</dbReference>
<comment type="pathway">
    <text evidence="2 10">Purine metabolism; IMP biosynthesis via de novo pathway; 5-formamido-1-(5-phospho-D-ribosyl)imidazole-4-carboxamide from 5-amino-1-(5-phospho-D-ribosyl)imidazole-4-carboxamide (10-formyl THF route): step 1/1.</text>
</comment>
<evidence type="ECO:0000313" key="12">
    <source>
        <dbReference type="EMBL" id="SDL47850.1"/>
    </source>
</evidence>
<dbReference type="EMBL" id="FNGE01000011">
    <property type="protein sequence ID" value="SDL47850.1"/>
    <property type="molecule type" value="Genomic_DNA"/>
</dbReference>
<dbReference type="PIRSF" id="PIRSF000414">
    <property type="entry name" value="AICARFT_IMPCHas"/>
    <property type="match status" value="1"/>
</dbReference>
<reference evidence="13" key="1">
    <citation type="submission" date="2016-10" db="EMBL/GenBank/DDBJ databases">
        <authorList>
            <person name="Varghese N."/>
            <person name="Submissions S."/>
        </authorList>
    </citation>
    <scope>NUCLEOTIDE SEQUENCE [LARGE SCALE GENOMIC DNA]</scope>
    <source>
        <strain evidence="13">CGMCC 1.7655</strain>
    </source>
</reference>
<dbReference type="STRING" id="525640.SAMN04487971_11196"/>
<evidence type="ECO:0000256" key="3">
    <source>
        <dbReference type="ARBA" id="ARBA00007667"/>
    </source>
</evidence>
<dbReference type="Proteomes" id="UP000199555">
    <property type="component" value="Unassembled WGS sequence"/>
</dbReference>
<comment type="similarity">
    <text evidence="3 10">Belongs to the PurH family.</text>
</comment>
<dbReference type="FunFam" id="3.40.140.20:FF:000001">
    <property type="entry name" value="Bifunctional purine biosynthesis protein PurH"/>
    <property type="match status" value="1"/>
</dbReference>
<dbReference type="GO" id="GO:0003937">
    <property type="term" value="F:IMP cyclohydrolase activity"/>
    <property type="evidence" value="ECO:0007669"/>
    <property type="project" value="UniProtKB-UniRule"/>
</dbReference>
<proteinExistence type="inferred from homology"/>
<dbReference type="Gene3D" id="3.40.140.20">
    <property type="match status" value="2"/>
</dbReference>